<evidence type="ECO:0000313" key="2">
    <source>
        <dbReference type="EMBL" id="KYJ87581.1"/>
    </source>
</evidence>
<gene>
    <name evidence="2" type="ORF">AS592_10795</name>
</gene>
<proteinExistence type="predicted"/>
<dbReference type="InterPro" id="IPR003148">
    <property type="entry name" value="RCK_N"/>
</dbReference>
<feature type="domain" description="RCK N-terminal" evidence="1">
    <location>
        <begin position="6"/>
        <end position="120"/>
    </location>
</feature>
<dbReference type="PANTHER" id="PTHR43833:SF9">
    <property type="entry name" value="POTASSIUM CHANNEL PROTEIN YUGO-RELATED"/>
    <property type="match status" value="1"/>
</dbReference>
<comment type="caution">
    <text evidence="2">The sequence shown here is derived from an EMBL/GenBank/DDBJ whole genome shotgun (WGS) entry which is preliminary data.</text>
</comment>
<dbReference type="Gene3D" id="3.40.50.720">
    <property type="entry name" value="NAD(P)-binding Rossmann-like Domain"/>
    <property type="match status" value="1"/>
</dbReference>
<organism evidence="2 3">
    <name type="scientific">Sulfurovum riftiae</name>
    <dbReference type="NCBI Taxonomy" id="1630136"/>
    <lineage>
        <taxon>Bacteria</taxon>
        <taxon>Pseudomonadati</taxon>
        <taxon>Campylobacterota</taxon>
        <taxon>Epsilonproteobacteria</taxon>
        <taxon>Campylobacterales</taxon>
        <taxon>Sulfurovaceae</taxon>
        <taxon>Sulfurovum</taxon>
    </lineage>
</organism>
<keyword evidence="2" id="KW-0406">Ion transport</keyword>
<accession>A0A151CJ92</accession>
<dbReference type="Gene3D" id="3.30.70.1450">
    <property type="entry name" value="Regulator of K+ conductance, C-terminal domain"/>
    <property type="match status" value="1"/>
</dbReference>
<dbReference type="PANTHER" id="PTHR43833">
    <property type="entry name" value="POTASSIUM CHANNEL PROTEIN 2-RELATED-RELATED"/>
    <property type="match status" value="1"/>
</dbReference>
<dbReference type="InterPro" id="IPR050721">
    <property type="entry name" value="Trk_Ktr_HKT_K-transport"/>
</dbReference>
<dbReference type="GO" id="GO:0006813">
    <property type="term" value="P:potassium ion transport"/>
    <property type="evidence" value="ECO:0007669"/>
    <property type="project" value="InterPro"/>
</dbReference>
<protein>
    <submittedName>
        <fullName evidence="2">Potassium channel protein</fullName>
    </submittedName>
</protein>
<dbReference type="InterPro" id="IPR036291">
    <property type="entry name" value="NAD(P)-bd_dom_sf"/>
</dbReference>
<dbReference type="STRING" id="1630136.AS592_10795"/>
<sequence length="235" mass="26574">MSERSILLFGYGSHGRYIAKGLHDDGFKLKIVESNHSYYLQAREDGYIDVEHIDVTNDKILQALNPQHFEQLVCVMEDEHLNVFLTLSLRSLFKESYILSISDSIHTTKKLKMAGADKVIDLYEVSANKIYNILNRPVSTKILEGIVVDRDGITFREMLIPEGSFLQDAMTDDLDFAPYGVLLIGMIDEELGHTFVFITTGINHKLDAGDTLVCIGPKEKLDAFEEEIKKEKSSL</sequence>
<dbReference type="RefSeq" id="WP_067328532.1">
    <property type="nucleotide sequence ID" value="NZ_LNKT01000001.1"/>
</dbReference>
<evidence type="ECO:0000259" key="1">
    <source>
        <dbReference type="Pfam" id="PF02254"/>
    </source>
</evidence>
<reference evidence="2 3" key="1">
    <citation type="submission" date="2015-11" db="EMBL/GenBank/DDBJ databases">
        <title>Draft genome of Sulfurovum riftiae 1812E, a member of the Epsilonproteobacteria isolated from the tube of the deep-sea hydrothermal vent tubewom Riftia pachyptila.</title>
        <authorList>
            <person name="Vetriani C."/>
            <person name="Giovannelli D."/>
        </authorList>
    </citation>
    <scope>NUCLEOTIDE SEQUENCE [LARGE SCALE GENOMIC DNA]</scope>
    <source>
        <strain evidence="2 3">1812E</strain>
    </source>
</reference>
<dbReference type="AlphaFoldDB" id="A0A151CJ92"/>
<dbReference type="GO" id="GO:0034220">
    <property type="term" value="P:monoatomic ion transmembrane transport"/>
    <property type="evidence" value="ECO:0007669"/>
    <property type="project" value="UniProtKB-KW"/>
</dbReference>
<keyword evidence="3" id="KW-1185">Reference proteome</keyword>
<keyword evidence="2" id="KW-0407">Ion channel</keyword>
<dbReference type="SUPFAM" id="SSF51735">
    <property type="entry name" value="NAD(P)-binding Rossmann-fold domains"/>
    <property type="match status" value="1"/>
</dbReference>
<dbReference type="OrthoDB" id="5338685at2"/>
<dbReference type="Pfam" id="PF02254">
    <property type="entry name" value="TrkA_N"/>
    <property type="match status" value="1"/>
</dbReference>
<name>A0A151CJ92_9BACT</name>
<dbReference type="InterPro" id="IPR036721">
    <property type="entry name" value="RCK_C_sf"/>
</dbReference>
<evidence type="ECO:0000313" key="3">
    <source>
        <dbReference type="Proteomes" id="UP000075359"/>
    </source>
</evidence>
<keyword evidence="2" id="KW-0813">Transport</keyword>
<dbReference type="EMBL" id="LNKT01000001">
    <property type="protein sequence ID" value="KYJ87581.1"/>
    <property type="molecule type" value="Genomic_DNA"/>
</dbReference>
<dbReference type="Proteomes" id="UP000075359">
    <property type="component" value="Unassembled WGS sequence"/>
</dbReference>
<dbReference type="SUPFAM" id="SSF116726">
    <property type="entry name" value="TrkA C-terminal domain-like"/>
    <property type="match status" value="1"/>
</dbReference>